<evidence type="ECO:0000313" key="6">
    <source>
        <dbReference type="EMBL" id="MBH0780897.1"/>
    </source>
</evidence>
<proteinExistence type="predicted"/>
<sequence>MRADARRNRARILSAAEEVFAERGADASTEEVARRAGVAIGTIFRHFPTKQDLLRDIMKDQLRQLLEDADTLSAAGADGSALFTFFEHVVEQSARKKLVVDLLAQGGTDIDVAASVRLLHGNVEQLLARARRAGTVRADVGSDELTALLSVACRSALAGGWSDDLRQRAVAIILRGMRPGIDQ</sequence>
<dbReference type="AlphaFoldDB" id="A0A931IFR2"/>
<dbReference type="GO" id="GO:0003700">
    <property type="term" value="F:DNA-binding transcription factor activity"/>
    <property type="evidence" value="ECO:0007669"/>
    <property type="project" value="TreeGrafter"/>
</dbReference>
<dbReference type="InterPro" id="IPR049445">
    <property type="entry name" value="TetR_SbtR-like_C"/>
</dbReference>
<dbReference type="PANTHER" id="PTHR30055">
    <property type="entry name" value="HTH-TYPE TRANSCRIPTIONAL REGULATOR RUTR"/>
    <property type="match status" value="1"/>
</dbReference>
<dbReference type="PANTHER" id="PTHR30055:SF234">
    <property type="entry name" value="HTH-TYPE TRANSCRIPTIONAL REGULATOR BETI"/>
    <property type="match status" value="1"/>
</dbReference>
<keyword evidence="3" id="KW-0804">Transcription</keyword>
<evidence type="ECO:0000256" key="1">
    <source>
        <dbReference type="ARBA" id="ARBA00023015"/>
    </source>
</evidence>
<dbReference type="InterPro" id="IPR001647">
    <property type="entry name" value="HTH_TetR"/>
</dbReference>
<dbReference type="Pfam" id="PF21597">
    <property type="entry name" value="TetR_C_43"/>
    <property type="match status" value="1"/>
</dbReference>
<evidence type="ECO:0000256" key="4">
    <source>
        <dbReference type="PROSITE-ProRule" id="PRU00335"/>
    </source>
</evidence>
<dbReference type="Pfam" id="PF00440">
    <property type="entry name" value="TetR_N"/>
    <property type="match status" value="1"/>
</dbReference>
<evidence type="ECO:0000256" key="3">
    <source>
        <dbReference type="ARBA" id="ARBA00023163"/>
    </source>
</evidence>
<dbReference type="InterPro" id="IPR050109">
    <property type="entry name" value="HTH-type_TetR-like_transc_reg"/>
</dbReference>
<evidence type="ECO:0000259" key="5">
    <source>
        <dbReference type="PROSITE" id="PS50977"/>
    </source>
</evidence>
<dbReference type="EMBL" id="JADMLG010000018">
    <property type="protein sequence ID" value="MBH0780897.1"/>
    <property type="molecule type" value="Genomic_DNA"/>
</dbReference>
<comment type="caution">
    <text evidence="6">The sequence shown here is derived from an EMBL/GenBank/DDBJ whole genome shotgun (WGS) entry which is preliminary data.</text>
</comment>
<gene>
    <name evidence="6" type="ORF">IT779_31970</name>
</gene>
<keyword evidence="7" id="KW-1185">Reference proteome</keyword>
<dbReference type="InterPro" id="IPR009057">
    <property type="entry name" value="Homeodomain-like_sf"/>
</dbReference>
<feature type="domain" description="HTH tetR-type" evidence="5">
    <location>
        <begin position="6"/>
        <end position="65"/>
    </location>
</feature>
<dbReference type="PRINTS" id="PR00455">
    <property type="entry name" value="HTHTETR"/>
</dbReference>
<dbReference type="Gene3D" id="1.10.357.10">
    <property type="entry name" value="Tetracycline Repressor, domain 2"/>
    <property type="match status" value="1"/>
</dbReference>
<reference evidence="6" key="1">
    <citation type="submission" date="2020-11" db="EMBL/GenBank/DDBJ databases">
        <title>Nocardia NEAU-351.nov., a novel actinomycete isolated from the cow dung.</title>
        <authorList>
            <person name="Zhang X."/>
        </authorList>
    </citation>
    <scope>NUCLEOTIDE SEQUENCE</scope>
    <source>
        <strain evidence="6">NEAU-351</strain>
    </source>
</reference>
<keyword evidence="2 4" id="KW-0238">DNA-binding</keyword>
<dbReference type="SUPFAM" id="SSF48498">
    <property type="entry name" value="Tetracyclin repressor-like, C-terminal domain"/>
    <property type="match status" value="1"/>
</dbReference>
<dbReference type="GO" id="GO:0000976">
    <property type="term" value="F:transcription cis-regulatory region binding"/>
    <property type="evidence" value="ECO:0007669"/>
    <property type="project" value="TreeGrafter"/>
</dbReference>
<keyword evidence="1" id="KW-0805">Transcription regulation</keyword>
<dbReference type="InterPro" id="IPR036271">
    <property type="entry name" value="Tet_transcr_reg_TetR-rel_C_sf"/>
</dbReference>
<protein>
    <submittedName>
        <fullName evidence="6">Helix-turn-helix transcriptional regulator</fullName>
    </submittedName>
</protein>
<evidence type="ECO:0000256" key="2">
    <source>
        <dbReference type="ARBA" id="ARBA00023125"/>
    </source>
</evidence>
<dbReference type="PROSITE" id="PS50977">
    <property type="entry name" value="HTH_TETR_2"/>
    <property type="match status" value="1"/>
</dbReference>
<feature type="DNA-binding region" description="H-T-H motif" evidence="4">
    <location>
        <begin position="28"/>
        <end position="47"/>
    </location>
</feature>
<name>A0A931IFR2_9NOCA</name>
<dbReference type="Proteomes" id="UP000655751">
    <property type="component" value="Unassembled WGS sequence"/>
</dbReference>
<organism evidence="6 7">
    <name type="scientific">Nocardia bovistercoris</name>
    <dbReference type="NCBI Taxonomy" id="2785916"/>
    <lineage>
        <taxon>Bacteria</taxon>
        <taxon>Bacillati</taxon>
        <taxon>Actinomycetota</taxon>
        <taxon>Actinomycetes</taxon>
        <taxon>Mycobacteriales</taxon>
        <taxon>Nocardiaceae</taxon>
        <taxon>Nocardia</taxon>
    </lineage>
</organism>
<dbReference type="RefSeq" id="WP_198429164.1">
    <property type="nucleotide sequence ID" value="NZ_JADMLG010000018.1"/>
</dbReference>
<accession>A0A931IFR2</accession>
<dbReference type="SUPFAM" id="SSF46689">
    <property type="entry name" value="Homeodomain-like"/>
    <property type="match status" value="1"/>
</dbReference>
<evidence type="ECO:0000313" key="7">
    <source>
        <dbReference type="Proteomes" id="UP000655751"/>
    </source>
</evidence>